<feature type="transmembrane region" description="Helical" evidence="5">
    <location>
        <begin position="268"/>
        <end position="288"/>
    </location>
</feature>
<feature type="transmembrane region" description="Helical" evidence="5">
    <location>
        <begin position="157"/>
        <end position="180"/>
    </location>
</feature>
<dbReference type="Proteomes" id="UP000460549">
    <property type="component" value="Unassembled WGS sequence"/>
</dbReference>
<feature type="transmembrane region" description="Helical" evidence="5">
    <location>
        <begin position="319"/>
        <end position="340"/>
    </location>
</feature>
<feature type="transmembrane region" description="Helical" evidence="5">
    <location>
        <begin position="192"/>
        <end position="212"/>
    </location>
</feature>
<dbReference type="PRINTS" id="PR00762">
    <property type="entry name" value="CLCHANNEL"/>
</dbReference>
<gene>
    <name evidence="6" type="ORF">FYJ80_05895</name>
</gene>
<feature type="transmembrane region" description="Helical" evidence="5">
    <location>
        <begin position="20"/>
        <end position="41"/>
    </location>
</feature>
<dbReference type="GO" id="GO:0015108">
    <property type="term" value="F:chloride transmembrane transporter activity"/>
    <property type="evidence" value="ECO:0007669"/>
    <property type="project" value="InterPro"/>
</dbReference>
<feature type="transmembrane region" description="Helical" evidence="5">
    <location>
        <begin position="352"/>
        <end position="373"/>
    </location>
</feature>
<reference evidence="6 7" key="1">
    <citation type="submission" date="2019-08" db="EMBL/GenBank/DDBJ databases">
        <title>In-depth cultivation of the pig gut microbiome towards novel bacterial diversity and tailored functional studies.</title>
        <authorList>
            <person name="Wylensek D."/>
            <person name="Hitch T.C.A."/>
            <person name="Clavel T."/>
        </authorList>
    </citation>
    <scope>NUCLEOTIDE SEQUENCE [LARGE SCALE GENOMIC DNA]</scope>
    <source>
        <strain evidence="6 7">NM-380-WT-3C1</strain>
    </source>
</reference>
<dbReference type="Gene3D" id="1.10.3080.10">
    <property type="entry name" value="Clc chloride channel"/>
    <property type="match status" value="1"/>
</dbReference>
<accession>A0A7X2PDD7</accession>
<comment type="caution">
    <text evidence="6">The sequence shown here is derived from an EMBL/GenBank/DDBJ whole genome shotgun (WGS) entry which is preliminary data.</text>
</comment>
<keyword evidence="7" id="KW-1185">Reference proteome</keyword>
<dbReference type="InterPro" id="IPR014743">
    <property type="entry name" value="Cl-channel_core"/>
</dbReference>
<keyword evidence="2 5" id="KW-0812">Transmembrane</keyword>
<dbReference type="AlphaFoldDB" id="A0A7X2PDD7"/>
<dbReference type="InterPro" id="IPR050368">
    <property type="entry name" value="ClC-type_chloride_channel"/>
</dbReference>
<dbReference type="PANTHER" id="PTHR43427">
    <property type="entry name" value="CHLORIDE CHANNEL PROTEIN CLC-E"/>
    <property type="match status" value="1"/>
</dbReference>
<dbReference type="EMBL" id="VUNN01000009">
    <property type="protein sequence ID" value="MSU06310.1"/>
    <property type="molecule type" value="Genomic_DNA"/>
</dbReference>
<feature type="transmembrane region" description="Helical" evidence="5">
    <location>
        <begin position="48"/>
        <end position="66"/>
    </location>
</feature>
<keyword evidence="3 5" id="KW-1133">Transmembrane helix</keyword>
<dbReference type="GO" id="GO:0016020">
    <property type="term" value="C:membrane"/>
    <property type="evidence" value="ECO:0007669"/>
    <property type="project" value="UniProtKB-SubCell"/>
</dbReference>
<feature type="transmembrane region" description="Helical" evidence="5">
    <location>
        <begin position="393"/>
        <end position="412"/>
    </location>
</feature>
<dbReference type="Pfam" id="PF00654">
    <property type="entry name" value="Voltage_CLC"/>
    <property type="match status" value="1"/>
</dbReference>
<evidence type="ECO:0000256" key="4">
    <source>
        <dbReference type="ARBA" id="ARBA00023136"/>
    </source>
</evidence>
<organism evidence="6 7">
    <name type="scientific">Bullifex porci</name>
    <dbReference type="NCBI Taxonomy" id="2606638"/>
    <lineage>
        <taxon>Bacteria</taxon>
        <taxon>Pseudomonadati</taxon>
        <taxon>Spirochaetota</taxon>
        <taxon>Spirochaetia</taxon>
        <taxon>Spirochaetales</taxon>
        <taxon>Spirochaetaceae</taxon>
        <taxon>Bullifex</taxon>
    </lineage>
</organism>
<evidence type="ECO:0000256" key="3">
    <source>
        <dbReference type="ARBA" id="ARBA00022989"/>
    </source>
</evidence>
<evidence type="ECO:0000313" key="7">
    <source>
        <dbReference type="Proteomes" id="UP000460549"/>
    </source>
</evidence>
<evidence type="ECO:0000256" key="5">
    <source>
        <dbReference type="SAM" id="Phobius"/>
    </source>
</evidence>
<comment type="subcellular location">
    <subcellularLocation>
        <location evidence="1">Membrane</location>
        <topology evidence="1">Multi-pass membrane protein</topology>
    </subcellularLocation>
</comment>
<proteinExistence type="predicted"/>
<keyword evidence="4 5" id="KW-0472">Membrane</keyword>
<protein>
    <submittedName>
        <fullName evidence="6">Chloride channel protein</fullName>
    </submittedName>
</protein>
<evidence type="ECO:0000256" key="1">
    <source>
        <dbReference type="ARBA" id="ARBA00004141"/>
    </source>
</evidence>
<name>A0A7X2PDD7_9SPIO</name>
<dbReference type="InterPro" id="IPR001807">
    <property type="entry name" value="ClC"/>
</dbReference>
<evidence type="ECO:0000313" key="6">
    <source>
        <dbReference type="EMBL" id="MSU06310.1"/>
    </source>
</evidence>
<evidence type="ECO:0000256" key="2">
    <source>
        <dbReference type="ARBA" id="ARBA00022692"/>
    </source>
</evidence>
<dbReference type="SUPFAM" id="SSF81340">
    <property type="entry name" value="Clc chloride channel"/>
    <property type="match status" value="1"/>
</dbReference>
<sequence>MLVMEYNSNKLNWLFQLFRGFLTGALVGVLMTIFALSINVVGKINSSYPFLVFLIPLGAVATTFLYKVAGTRYRNSTTEAIDDINNRSRNLAKSQVQHAVCPQMGAIAYIATLITHITGASGGKEGSGVQIGLAGASAVEMLENKLFKLNSNNNSEYYLMCGASAAFGALFSSPIAGVMFGTQFASPKTTRLDAWLPCTISSFTAVIISKLLNIHILHIPEFIPLDVTVSNYLIVAIFAVLAGFYSRLFCFITHSIKHIFQSKIKNEYLQVLVPSIILLGVSMITYAFTKSFKYNGLGGALLSDIIEGKANHVADLMKLLMVAFTFAAGFAGGEVVPLLIVGAGFGMSFASLFSLPVSAFAVLGAISMLSGGTNLPLACFALGLELFGYSEPTLLFLAAALSFLASGTSGIYNHQKKPY</sequence>
<feature type="transmembrane region" description="Helical" evidence="5">
    <location>
        <begin position="232"/>
        <end position="256"/>
    </location>
</feature>